<accession>A0AAF0ELV7</accession>
<dbReference type="GO" id="GO:0042147">
    <property type="term" value="P:retrograde transport, endosome to Golgi"/>
    <property type="evidence" value="ECO:0007669"/>
    <property type="project" value="TreeGrafter"/>
</dbReference>
<dbReference type="SUPFAM" id="SSF82171">
    <property type="entry name" value="DPP6 N-terminal domain-like"/>
    <property type="match status" value="1"/>
</dbReference>
<comment type="subcellular location">
    <subcellularLocation>
        <location evidence="1">Membrane</location>
    </subcellularLocation>
</comment>
<keyword evidence="6" id="KW-1185">Reference proteome</keyword>
<feature type="compositionally biased region" description="Basic and acidic residues" evidence="3">
    <location>
        <begin position="974"/>
        <end position="983"/>
    </location>
</feature>
<evidence type="ECO:0000313" key="5">
    <source>
        <dbReference type="EMBL" id="WFD28827.1"/>
    </source>
</evidence>
<evidence type="ECO:0000256" key="3">
    <source>
        <dbReference type="SAM" id="MobiDB-lite"/>
    </source>
</evidence>
<dbReference type="GO" id="GO:0034066">
    <property type="term" value="C:Ric1-Rgp1 guanyl-nucleotide exchange factor complex"/>
    <property type="evidence" value="ECO:0007669"/>
    <property type="project" value="InterPro"/>
</dbReference>
<feature type="domain" description="RIC1 C-terminal alpha solenoid region" evidence="4">
    <location>
        <begin position="738"/>
        <end position="909"/>
    </location>
</feature>
<proteinExistence type="predicted"/>
<gene>
    <name evidence="5" type="primary">RIC1</name>
    <name evidence="5" type="ORF">MNAN1_003842</name>
</gene>
<dbReference type="Pfam" id="PF25440">
    <property type="entry name" value="Beta-prop_RIC1_2nd"/>
    <property type="match status" value="1"/>
</dbReference>
<keyword evidence="2" id="KW-0472">Membrane</keyword>
<dbReference type="PANTHER" id="PTHR22746:SF10">
    <property type="entry name" value="GUANINE NUCLEOTIDE EXCHANGE FACTOR SUBUNIT RIC1"/>
    <property type="match status" value="1"/>
</dbReference>
<feature type="region of interest" description="Disordered" evidence="3">
    <location>
        <begin position="933"/>
        <end position="996"/>
    </location>
</feature>
<dbReference type="PANTHER" id="PTHR22746">
    <property type="entry name" value="RAB6A-GEF COMPLEX PARTNER PROTEIN 1"/>
    <property type="match status" value="1"/>
</dbReference>
<dbReference type="GO" id="GO:0005829">
    <property type="term" value="C:cytosol"/>
    <property type="evidence" value="ECO:0007669"/>
    <property type="project" value="TreeGrafter"/>
</dbReference>
<protein>
    <submittedName>
        <fullName evidence="5">WD40 repeat protein</fullName>
    </submittedName>
</protein>
<dbReference type="InterPro" id="IPR009771">
    <property type="entry name" value="RIC1_C"/>
</dbReference>
<dbReference type="EMBL" id="CP119899">
    <property type="protein sequence ID" value="WFD28827.1"/>
    <property type="molecule type" value="Genomic_DNA"/>
</dbReference>
<dbReference type="Gene3D" id="2.130.10.10">
    <property type="entry name" value="YVTN repeat-like/Quinoprotein amine dehydrogenase"/>
    <property type="match status" value="1"/>
</dbReference>
<sequence>MYWPSGSARRLSAAPAGLPDVPHDAIHMARARNGTLWLLLTRTALLVWRTRPAELVAVVERTPHGLAQHGENVFAVWRHDAGAIALQTSRDALLFYDVVQPADASVYALARADAPELAPSVAARLATFQPEVGDAMHTPHGEPLGPRYALHVPLRHALHVDPGIASIAPLGTHVLVATRTPPAVQLLAWPGEKEAPTPPPVLLRDLPWLDDAPVVHAEHSYATDLSAWLTSDGCAYVVSLTDAWRGALAYTPKQGVTPVATAVNARFSMLALGLDDGRIALFEFQTSTQTPQQTHELVLPAALGSPGAVRALIWSPEGHALAVGYAHGWALWSALGRLVAHSFRDDWAVATRVFRDGFAFGVQSLFWGLGGTELFLLPVDPQDAWVHVLPLVQSTTALHMTPGEAGAALLLDNDNVYLYRSREQSEAGLLTPDSDAWRRVALPAEYAAAQWPMRYVTLSADGRFLAVAGRRGLAHYSTVSGRWKLYENAAQAQAFRVRGGLAWFEHVLIAACDCQGEIQVRLYSRDTPLDNAHLLDLCVVPAPVITLQLLGTSLLLYLADNTLVHYTVTATATQIRLQLCGSISFDGIIGEPARVRACSWRLPAVPQSLGAADDLSHASLIFLIDGMLVLLRPVRAHDTDELSYDLQVLHEYLETFWTVPAHGPCAHALWGWDGTHMLVWLDPSATPLRVALPDETYPLCVLLERGLVLSAKSVATVRRTLDTVSFRVRLHTTLYIDAVLRAVLTHQGIAPAVEAAASYVSLPYFAHALERLLHAVLEEEADARPPPAKGQRLVARIASFLDHYACSVAVVAGAARKTEASRWSYLFACVGAPRALLTHAVQAHDWDTTCALLLVVHTLDDEASSIASTGHALARMAQSQAWSSIREVISFLASMDEYARRVRACVAAAAHEAPHSVFEAWLEAASIARVEAVPPPSDAPLDSDGEPEPEPEPELEPEPEVSPSRPGLGAGPRRPSEAARREACSVTEPRASPAQVLHRAARHASLTLSPSLPRMQANGRVVVGPAGAAARAWEDRA</sequence>
<dbReference type="InterPro" id="IPR040096">
    <property type="entry name" value="Ric1"/>
</dbReference>
<dbReference type="Proteomes" id="UP001213623">
    <property type="component" value="Chromosome 8"/>
</dbReference>
<evidence type="ECO:0000256" key="2">
    <source>
        <dbReference type="ARBA" id="ARBA00023136"/>
    </source>
</evidence>
<name>A0AAF0ELV7_9BASI</name>
<evidence type="ECO:0000259" key="4">
    <source>
        <dbReference type="Pfam" id="PF07064"/>
    </source>
</evidence>
<organism evidence="5 6">
    <name type="scientific">Malassezia nana</name>
    <dbReference type="NCBI Taxonomy" id="180528"/>
    <lineage>
        <taxon>Eukaryota</taxon>
        <taxon>Fungi</taxon>
        <taxon>Dikarya</taxon>
        <taxon>Basidiomycota</taxon>
        <taxon>Ustilaginomycotina</taxon>
        <taxon>Malasseziomycetes</taxon>
        <taxon>Malasseziales</taxon>
        <taxon>Malasseziaceae</taxon>
        <taxon>Malassezia</taxon>
    </lineage>
</organism>
<evidence type="ECO:0000256" key="1">
    <source>
        <dbReference type="ARBA" id="ARBA00004370"/>
    </source>
</evidence>
<dbReference type="Pfam" id="PF07064">
    <property type="entry name" value="RIC1"/>
    <property type="match status" value="1"/>
</dbReference>
<dbReference type="GO" id="GO:0006886">
    <property type="term" value="P:intracellular protein transport"/>
    <property type="evidence" value="ECO:0007669"/>
    <property type="project" value="InterPro"/>
</dbReference>
<dbReference type="GO" id="GO:0000139">
    <property type="term" value="C:Golgi membrane"/>
    <property type="evidence" value="ECO:0007669"/>
    <property type="project" value="TreeGrafter"/>
</dbReference>
<dbReference type="InterPro" id="IPR015943">
    <property type="entry name" value="WD40/YVTN_repeat-like_dom_sf"/>
</dbReference>
<feature type="compositionally biased region" description="Acidic residues" evidence="3">
    <location>
        <begin position="941"/>
        <end position="959"/>
    </location>
</feature>
<evidence type="ECO:0000313" key="6">
    <source>
        <dbReference type="Proteomes" id="UP001213623"/>
    </source>
</evidence>
<dbReference type="AlphaFoldDB" id="A0AAF0ELV7"/>
<reference evidence="5" key="1">
    <citation type="submission" date="2023-03" db="EMBL/GenBank/DDBJ databases">
        <title>Mating type loci evolution in Malassezia.</title>
        <authorList>
            <person name="Coelho M.A."/>
        </authorList>
    </citation>
    <scope>NUCLEOTIDE SEQUENCE</scope>
    <source>
        <strain evidence="5">CBS 9557</strain>
    </source>
</reference>